<dbReference type="Proteomes" id="UP000306888">
    <property type="component" value="Unassembled WGS sequence"/>
</dbReference>
<organism evidence="3 4">
    <name type="scientific">Clostridium sartagoforme</name>
    <dbReference type="NCBI Taxonomy" id="84031"/>
    <lineage>
        <taxon>Bacteria</taxon>
        <taxon>Bacillati</taxon>
        <taxon>Bacillota</taxon>
        <taxon>Clostridia</taxon>
        <taxon>Eubacteriales</taxon>
        <taxon>Clostridiaceae</taxon>
        <taxon>Clostridium</taxon>
    </lineage>
</organism>
<feature type="domain" description="SIS" evidence="2">
    <location>
        <begin position="99"/>
        <end position="238"/>
    </location>
</feature>
<evidence type="ECO:0000259" key="1">
    <source>
        <dbReference type="PROSITE" id="PS51071"/>
    </source>
</evidence>
<dbReference type="SUPFAM" id="SSF46689">
    <property type="entry name" value="Homeodomain-like"/>
    <property type="match status" value="1"/>
</dbReference>
<comment type="caution">
    <text evidence="3">The sequence shown here is derived from an EMBL/GenBank/DDBJ whole genome shotgun (WGS) entry which is preliminary data.</text>
</comment>
<evidence type="ECO:0000313" key="3">
    <source>
        <dbReference type="EMBL" id="TGY42188.1"/>
    </source>
</evidence>
<reference evidence="3 4" key="1">
    <citation type="submission" date="2019-04" db="EMBL/GenBank/DDBJ databases">
        <title>Microbes associate with the intestines of laboratory mice.</title>
        <authorList>
            <person name="Navarre W."/>
            <person name="Wong E."/>
            <person name="Huang K."/>
            <person name="Tropini C."/>
            <person name="Ng K."/>
            <person name="Yu B."/>
        </authorList>
    </citation>
    <scope>NUCLEOTIDE SEQUENCE [LARGE SCALE GENOMIC DNA]</scope>
    <source>
        <strain evidence="3 4">NM50_B9-20</strain>
    </source>
</reference>
<proteinExistence type="predicted"/>
<dbReference type="PROSITE" id="PS51071">
    <property type="entry name" value="HTH_RPIR"/>
    <property type="match status" value="1"/>
</dbReference>
<feature type="domain" description="HTH rpiR-type" evidence="1">
    <location>
        <begin position="3"/>
        <end position="79"/>
    </location>
</feature>
<dbReference type="Pfam" id="PF01418">
    <property type="entry name" value="HTH_6"/>
    <property type="match status" value="1"/>
</dbReference>
<protein>
    <submittedName>
        <fullName evidence="3">MurR/RpiR family transcriptional regulator</fullName>
    </submittedName>
</protein>
<dbReference type="GO" id="GO:1901135">
    <property type="term" value="P:carbohydrate derivative metabolic process"/>
    <property type="evidence" value="ECO:0007669"/>
    <property type="project" value="InterPro"/>
</dbReference>
<accession>A0A4S2DJ18</accession>
<gene>
    <name evidence="3" type="ORF">E5347_10680</name>
</gene>
<dbReference type="PROSITE" id="PS51464">
    <property type="entry name" value="SIS"/>
    <property type="match status" value="1"/>
</dbReference>
<dbReference type="InterPro" id="IPR000281">
    <property type="entry name" value="HTH_RpiR"/>
</dbReference>
<dbReference type="Gene3D" id="3.40.50.10490">
    <property type="entry name" value="Glucose-6-phosphate isomerase like protein, domain 1"/>
    <property type="match status" value="1"/>
</dbReference>
<dbReference type="GO" id="GO:0003700">
    <property type="term" value="F:DNA-binding transcription factor activity"/>
    <property type="evidence" value="ECO:0007669"/>
    <property type="project" value="InterPro"/>
</dbReference>
<dbReference type="EMBL" id="SRYR01000004">
    <property type="protein sequence ID" value="TGY42188.1"/>
    <property type="molecule type" value="Genomic_DNA"/>
</dbReference>
<dbReference type="InterPro" id="IPR046348">
    <property type="entry name" value="SIS_dom_sf"/>
</dbReference>
<dbReference type="OrthoDB" id="3684496at2"/>
<dbReference type="GO" id="GO:0003677">
    <property type="term" value="F:DNA binding"/>
    <property type="evidence" value="ECO:0007669"/>
    <property type="project" value="InterPro"/>
</dbReference>
<dbReference type="InterPro" id="IPR047640">
    <property type="entry name" value="RpiR-like"/>
</dbReference>
<evidence type="ECO:0000313" key="4">
    <source>
        <dbReference type="Proteomes" id="UP000306888"/>
    </source>
</evidence>
<dbReference type="PANTHER" id="PTHR30514:SF21">
    <property type="entry name" value="RPIR-FAMILY TRANSCRIPTIONAL REGULATOR"/>
    <property type="match status" value="1"/>
</dbReference>
<dbReference type="RefSeq" id="WP_136007205.1">
    <property type="nucleotide sequence ID" value="NZ_SRYR01000004.1"/>
</dbReference>
<dbReference type="InterPro" id="IPR001347">
    <property type="entry name" value="SIS_dom"/>
</dbReference>
<dbReference type="GO" id="GO:0097367">
    <property type="term" value="F:carbohydrate derivative binding"/>
    <property type="evidence" value="ECO:0007669"/>
    <property type="project" value="InterPro"/>
</dbReference>
<dbReference type="InterPro" id="IPR036388">
    <property type="entry name" value="WH-like_DNA-bd_sf"/>
</dbReference>
<sequence>MAKIYYLNRLFPNSNFRDEDEKIIENIIESIKSEAVIDIRTVAQMNYTSQSSISRLAKRAGFNNFKELIFFLSKEFSHKSTNQMEDFPFAMVNQDWDHIDSYFNDAFSNKKIYLYGEGFCQTLVNYTYRKLLLKKIYAIDLEGVEISLVSDQTPYTLITFSQSGENKNGLLKMDECKSYGGKVIALTATEHSSYATKSDLSFIVESGATGIDHENQNLNYFFGNSLNLIEYLINRYTKTPKA</sequence>
<dbReference type="InterPro" id="IPR009057">
    <property type="entry name" value="Homeodomain-like_sf"/>
</dbReference>
<dbReference type="Gene3D" id="1.10.10.10">
    <property type="entry name" value="Winged helix-like DNA-binding domain superfamily/Winged helix DNA-binding domain"/>
    <property type="match status" value="1"/>
</dbReference>
<name>A0A4S2DJ18_9CLOT</name>
<dbReference type="SUPFAM" id="SSF53697">
    <property type="entry name" value="SIS domain"/>
    <property type="match status" value="1"/>
</dbReference>
<dbReference type="AlphaFoldDB" id="A0A4S2DJ18"/>
<keyword evidence="4" id="KW-1185">Reference proteome</keyword>
<evidence type="ECO:0000259" key="2">
    <source>
        <dbReference type="PROSITE" id="PS51464"/>
    </source>
</evidence>
<dbReference type="PANTHER" id="PTHR30514">
    <property type="entry name" value="GLUCOKINASE"/>
    <property type="match status" value="1"/>
</dbReference>
<dbReference type="Pfam" id="PF01380">
    <property type="entry name" value="SIS"/>
    <property type="match status" value="1"/>
</dbReference>